<evidence type="ECO:0000256" key="2">
    <source>
        <dbReference type="ARBA" id="ARBA00022801"/>
    </source>
</evidence>
<dbReference type="SMART" id="SM00490">
    <property type="entry name" value="HELICc"/>
    <property type="match status" value="1"/>
</dbReference>
<dbReference type="OrthoDB" id="9805617at2"/>
<dbReference type="GO" id="GO:0003676">
    <property type="term" value="F:nucleic acid binding"/>
    <property type="evidence" value="ECO:0007669"/>
    <property type="project" value="InterPro"/>
</dbReference>
<dbReference type="RefSeq" id="WP_063377955.1">
    <property type="nucleotide sequence ID" value="NZ_AUXT01000180.1"/>
</dbReference>
<dbReference type="AlphaFoldDB" id="A0A167ANP6"/>
<dbReference type="CDD" id="cd18791">
    <property type="entry name" value="SF2_C_RHA"/>
    <property type="match status" value="1"/>
</dbReference>
<organism evidence="7 8">
    <name type="scientific">Pseudoalteromonas luteoviolacea NCIMB 1942</name>
    <dbReference type="NCBI Taxonomy" id="1365253"/>
    <lineage>
        <taxon>Bacteria</taxon>
        <taxon>Pseudomonadati</taxon>
        <taxon>Pseudomonadota</taxon>
        <taxon>Gammaproteobacteria</taxon>
        <taxon>Alteromonadales</taxon>
        <taxon>Pseudoalteromonadaceae</taxon>
        <taxon>Pseudoalteromonas</taxon>
    </lineage>
</organism>
<evidence type="ECO:0000256" key="4">
    <source>
        <dbReference type="ARBA" id="ARBA00022840"/>
    </source>
</evidence>
<dbReference type="SMART" id="SM00487">
    <property type="entry name" value="DEXDc"/>
    <property type="match status" value="1"/>
</dbReference>
<evidence type="ECO:0000256" key="3">
    <source>
        <dbReference type="ARBA" id="ARBA00022806"/>
    </source>
</evidence>
<reference evidence="7 8" key="1">
    <citation type="submission" date="2013-07" db="EMBL/GenBank/DDBJ databases">
        <title>Comparative Genomic and Metabolomic Analysis of Twelve Strains of Pseudoalteromonas luteoviolacea.</title>
        <authorList>
            <person name="Vynne N.G."/>
            <person name="Mansson M."/>
            <person name="Gram L."/>
        </authorList>
    </citation>
    <scope>NUCLEOTIDE SEQUENCE [LARGE SCALE GENOMIC DNA]</scope>
    <source>
        <strain evidence="7 8">NCIMB 1942</strain>
    </source>
</reference>
<dbReference type="GO" id="GO:0016787">
    <property type="term" value="F:hydrolase activity"/>
    <property type="evidence" value="ECO:0007669"/>
    <property type="project" value="UniProtKB-KW"/>
</dbReference>
<feature type="domain" description="Helicase ATP-binding" evidence="5">
    <location>
        <begin position="12"/>
        <end position="165"/>
    </location>
</feature>
<dbReference type="InterPro" id="IPR027417">
    <property type="entry name" value="P-loop_NTPase"/>
</dbReference>
<evidence type="ECO:0008006" key="9">
    <source>
        <dbReference type="Google" id="ProtNLM"/>
    </source>
</evidence>
<dbReference type="InterPro" id="IPR001650">
    <property type="entry name" value="Helicase_C-like"/>
</dbReference>
<dbReference type="PROSITE" id="PS51192">
    <property type="entry name" value="HELICASE_ATP_BIND_1"/>
    <property type="match status" value="1"/>
</dbReference>
<evidence type="ECO:0000256" key="1">
    <source>
        <dbReference type="ARBA" id="ARBA00022741"/>
    </source>
</evidence>
<dbReference type="EMBL" id="AUXT01000180">
    <property type="protein sequence ID" value="KZN45619.1"/>
    <property type="molecule type" value="Genomic_DNA"/>
</dbReference>
<evidence type="ECO:0000259" key="6">
    <source>
        <dbReference type="PROSITE" id="PS51194"/>
    </source>
</evidence>
<dbReference type="Gene3D" id="1.20.120.1080">
    <property type="match status" value="1"/>
</dbReference>
<dbReference type="SUPFAM" id="SSF52540">
    <property type="entry name" value="P-loop containing nucleoside triphosphate hydrolases"/>
    <property type="match status" value="1"/>
</dbReference>
<dbReference type="InterPro" id="IPR011545">
    <property type="entry name" value="DEAD/DEAH_box_helicase_dom"/>
</dbReference>
<keyword evidence="1" id="KW-0547">Nucleotide-binding</keyword>
<sequence>MSLPIESIKIQFLNTISKQDVVVTAATGSGKSTQLPIWAATQGKVLIVEPRRIACTSLAEYVASLCHTSLGDKVGYAIRFETIFNDDTNIIFVTPGVALRWYFEDKLAAFSHVVLDEFHERRWDMDLLLALLKQHSQHRLVLTSATLNADRLSRYLDAPVLHSEGNMYPVEECFIAKEPRAMPKKEQLTDRVVAACERAQTMTADDILVFLPGKGEILSCQSALKSLDALVVPLYSGCSKSQQQLALEQQQQQRIILATNVAETSLTIPNVTCVIDSGLERRTHLRNGKTVLGLDAIGRDSAKQRLGRAGRTQAGFCIRLYGQYAPLIERTPPEIQREALTELVLAAGCASQGVDSLAFIDPLPDASKERALKILTRIGALDTQQIATKLGNLLYPLPVDAELGQIIAQMPSGALKQAAIDVISVISVPARVYQLPNHLEQLEQLNTLLPNGCDIELVIALLRSKLDGLLQIESEALNEAKQFSNQLREAFSLPDLEHAASYDRAALINAIAAIKPEWVFVKRQNRRGGFGNGEVEVSPSNTSRVTENTDAMLVLDTFALAGKGTKQAMTMATLAAPIPLKSVASLGLATPILSHAYKDERGIQIEAVLQYAGVTISKQTMIAEGDNLIDACVMLIESGDLFSGLYGTLCHSFEEHKLYYQHEKIDINLPAVNQYIHSRLKQLGINQAEDLELIEECDLYYQEVESWILAPFIEKHPIKVILPELKLSVSYNFLSKRILIEYISGARKDAPKRWELPSWQGYKIKYKKASKVVEMK</sequence>
<keyword evidence="4" id="KW-0067">ATP-binding</keyword>
<dbReference type="GO" id="GO:0005524">
    <property type="term" value="F:ATP binding"/>
    <property type="evidence" value="ECO:0007669"/>
    <property type="project" value="UniProtKB-KW"/>
</dbReference>
<evidence type="ECO:0000259" key="5">
    <source>
        <dbReference type="PROSITE" id="PS51192"/>
    </source>
</evidence>
<evidence type="ECO:0000313" key="7">
    <source>
        <dbReference type="EMBL" id="KZN45619.1"/>
    </source>
</evidence>
<keyword evidence="3" id="KW-0347">Helicase</keyword>
<dbReference type="InterPro" id="IPR014001">
    <property type="entry name" value="Helicase_ATP-bd"/>
</dbReference>
<evidence type="ECO:0000313" key="8">
    <source>
        <dbReference type="Proteomes" id="UP000076587"/>
    </source>
</evidence>
<gene>
    <name evidence="7" type="ORF">N482_14460</name>
</gene>
<dbReference type="PROSITE" id="PS51194">
    <property type="entry name" value="HELICASE_CTER"/>
    <property type="match status" value="1"/>
</dbReference>
<dbReference type="PANTHER" id="PTHR43519">
    <property type="entry name" value="ATP-DEPENDENT RNA HELICASE HRPB"/>
    <property type="match status" value="1"/>
</dbReference>
<dbReference type="PANTHER" id="PTHR43519:SF1">
    <property type="entry name" value="ATP-DEPENDENT RNA HELICASE HRPB"/>
    <property type="match status" value="1"/>
</dbReference>
<dbReference type="Pfam" id="PF00270">
    <property type="entry name" value="DEAD"/>
    <property type="match status" value="1"/>
</dbReference>
<dbReference type="Proteomes" id="UP000076587">
    <property type="component" value="Unassembled WGS sequence"/>
</dbReference>
<proteinExistence type="predicted"/>
<dbReference type="CDD" id="cd17917">
    <property type="entry name" value="DEXHc_RHA-like"/>
    <property type="match status" value="1"/>
</dbReference>
<keyword evidence="2" id="KW-0378">Hydrolase</keyword>
<dbReference type="GO" id="GO:0004386">
    <property type="term" value="F:helicase activity"/>
    <property type="evidence" value="ECO:0007669"/>
    <property type="project" value="UniProtKB-KW"/>
</dbReference>
<dbReference type="Gene3D" id="3.40.50.300">
    <property type="entry name" value="P-loop containing nucleotide triphosphate hydrolases"/>
    <property type="match status" value="2"/>
</dbReference>
<dbReference type="PATRIC" id="fig|1365253.3.peg.3473"/>
<dbReference type="Pfam" id="PF00271">
    <property type="entry name" value="Helicase_C"/>
    <property type="match status" value="1"/>
</dbReference>
<accession>A0A167ANP6</accession>
<protein>
    <recommendedName>
        <fullName evidence="9">DEAD/DEAH box helicase</fullName>
    </recommendedName>
</protein>
<comment type="caution">
    <text evidence="7">The sequence shown here is derived from an EMBL/GenBank/DDBJ whole genome shotgun (WGS) entry which is preliminary data.</text>
</comment>
<name>A0A167ANP6_9GAMM</name>
<feature type="domain" description="Helicase C-terminal" evidence="6">
    <location>
        <begin position="187"/>
        <end position="351"/>
    </location>
</feature>